<evidence type="ECO:0000313" key="2">
    <source>
        <dbReference type="EMBL" id="CAJ1956093.1"/>
    </source>
</evidence>
<feature type="region of interest" description="Disordered" evidence="1">
    <location>
        <begin position="123"/>
        <end position="145"/>
    </location>
</feature>
<evidence type="ECO:0000256" key="1">
    <source>
        <dbReference type="SAM" id="MobiDB-lite"/>
    </source>
</evidence>
<dbReference type="EMBL" id="CAKOGP040001903">
    <property type="protein sequence ID" value="CAJ1956093.1"/>
    <property type="molecule type" value="Genomic_DNA"/>
</dbReference>
<evidence type="ECO:0000313" key="3">
    <source>
        <dbReference type="Proteomes" id="UP001295423"/>
    </source>
</evidence>
<gene>
    <name evidence="2" type="ORF">CYCCA115_LOCUS16070</name>
</gene>
<proteinExistence type="predicted"/>
<keyword evidence="3" id="KW-1185">Reference proteome</keyword>
<accession>A0AAD2FYX2</accession>
<dbReference type="Proteomes" id="UP001295423">
    <property type="component" value="Unassembled WGS sequence"/>
</dbReference>
<reference evidence="2" key="1">
    <citation type="submission" date="2023-08" db="EMBL/GenBank/DDBJ databases">
        <authorList>
            <person name="Audoor S."/>
            <person name="Bilcke G."/>
        </authorList>
    </citation>
    <scope>NUCLEOTIDE SEQUENCE</scope>
</reference>
<organism evidence="2 3">
    <name type="scientific">Cylindrotheca closterium</name>
    <dbReference type="NCBI Taxonomy" id="2856"/>
    <lineage>
        <taxon>Eukaryota</taxon>
        <taxon>Sar</taxon>
        <taxon>Stramenopiles</taxon>
        <taxon>Ochrophyta</taxon>
        <taxon>Bacillariophyta</taxon>
        <taxon>Bacillariophyceae</taxon>
        <taxon>Bacillariophycidae</taxon>
        <taxon>Bacillariales</taxon>
        <taxon>Bacillariaceae</taxon>
        <taxon>Cylindrotheca</taxon>
    </lineage>
</organism>
<sequence length="162" mass="17723">MMTASVPSLKQQEVPSLVLLGAAESPSNSLVSTLSFKSREDIAPRVPKRKPSKDLDKVSSSKQQGDNFVANTRFDDGCISQDLGSSTRMASVVMDSLSCLSHIAKKECRMTSTSTSVHLMDDLTTKSDTSPTIPRREPSSESSGAIRECNDAFRMYNRIMKK</sequence>
<comment type="caution">
    <text evidence="2">The sequence shown here is derived from an EMBL/GenBank/DDBJ whole genome shotgun (WGS) entry which is preliminary data.</text>
</comment>
<feature type="region of interest" description="Disordered" evidence="1">
    <location>
        <begin position="37"/>
        <end position="68"/>
    </location>
</feature>
<dbReference type="AlphaFoldDB" id="A0AAD2FYX2"/>
<name>A0AAD2FYX2_9STRA</name>
<protein>
    <submittedName>
        <fullName evidence="2">Uncharacterized protein</fullName>
    </submittedName>
</protein>